<organism evidence="2 3">
    <name type="scientific">Streptomyces zagrosensis</name>
    <dbReference type="NCBI Taxonomy" id="1042984"/>
    <lineage>
        <taxon>Bacteria</taxon>
        <taxon>Bacillati</taxon>
        <taxon>Actinomycetota</taxon>
        <taxon>Actinomycetes</taxon>
        <taxon>Kitasatosporales</taxon>
        <taxon>Streptomycetaceae</taxon>
        <taxon>Streptomyces</taxon>
    </lineage>
</organism>
<dbReference type="EMBL" id="JACHJL010000016">
    <property type="protein sequence ID" value="MBB5938435.1"/>
    <property type="molecule type" value="Genomic_DNA"/>
</dbReference>
<evidence type="ECO:0000313" key="2">
    <source>
        <dbReference type="EMBL" id="MBB5938435.1"/>
    </source>
</evidence>
<dbReference type="RefSeq" id="WP_184576188.1">
    <property type="nucleotide sequence ID" value="NZ_JACHJL010000016.1"/>
</dbReference>
<accession>A0A7W9QDW6</accession>
<feature type="chain" id="PRO_5030981335" description="Secreted protein" evidence="1">
    <location>
        <begin position="28"/>
        <end position="163"/>
    </location>
</feature>
<keyword evidence="1" id="KW-0732">Signal</keyword>
<feature type="signal peptide" evidence="1">
    <location>
        <begin position="1"/>
        <end position="27"/>
    </location>
</feature>
<proteinExistence type="predicted"/>
<sequence>MKCIPGASAVLALVCSAVTLIAPSASAQTLVASTCQFGNDTGRIVASAYIYRNDAPELGSVGRIAVCRDDAHNYWGYVGFAEKLTASQWAQATLYRQRDGSTTTSINCDSSGGNGKVMPNQRVCWTPKFTGLSGRYTFLAKGEMYSSHTGNRLALETTGEFTR</sequence>
<gene>
    <name evidence="2" type="ORF">FHS42_005524</name>
</gene>
<protein>
    <recommendedName>
        <fullName evidence="4">Secreted protein</fullName>
    </recommendedName>
</protein>
<evidence type="ECO:0008006" key="4">
    <source>
        <dbReference type="Google" id="ProtNLM"/>
    </source>
</evidence>
<keyword evidence="3" id="KW-1185">Reference proteome</keyword>
<dbReference type="AlphaFoldDB" id="A0A7W9QDW6"/>
<evidence type="ECO:0000256" key="1">
    <source>
        <dbReference type="SAM" id="SignalP"/>
    </source>
</evidence>
<reference evidence="2 3" key="1">
    <citation type="submission" date="2020-08" db="EMBL/GenBank/DDBJ databases">
        <title>Genomic Encyclopedia of Type Strains, Phase III (KMG-III): the genomes of soil and plant-associated and newly described type strains.</title>
        <authorList>
            <person name="Whitman W."/>
        </authorList>
    </citation>
    <scope>NUCLEOTIDE SEQUENCE [LARGE SCALE GENOMIC DNA]</scope>
    <source>
        <strain evidence="2 3">CECT 8305</strain>
    </source>
</reference>
<name>A0A7W9QDW6_9ACTN</name>
<dbReference type="Proteomes" id="UP000588098">
    <property type="component" value="Unassembled WGS sequence"/>
</dbReference>
<comment type="caution">
    <text evidence="2">The sequence shown here is derived from an EMBL/GenBank/DDBJ whole genome shotgun (WGS) entry which is preliminary data.</text>
</comment>
<evidence type="ECO:0000313" key="3">
    <source>
        <dbReference type="Proteomes" id="UP000588098"/>
    </source>
</evidence>